<accession>A0A8H5BH13</accession>
<feature type="compositionally biased region" description="Polar residues" evidence="1">
    <location>
        <begin position="325"/>
        <end position="341"/>
    </location>
</feature>
<feature type="region of interest" description="Disordered" evidence="1">
    <location>
        <begin position="364"/>
        <end position="394"/>
    </location>
</feature>
<protein>
    <submittedName>
        <fullName evidence="2">Uncharacterized protein</fullName>
    </submittedName>
</protein>
<reference evidence="2 3" key="1">
    <citation type="journal article" date="2020" name="ISME J.">
        <title>Uncovering the hidden diversity of litter-decomposition mechanisms in mushroom-forming fungi.</title>
        <authorList>
            <person name="Floudas D."/>
            <person name="Bentzer J."/>
            <person name="Ahren D."/>
            <person name="Johansson T."/>
            <person name="Persson P."/>
            <person name="Tunlid A."/>
        </authorList>
    </citation>
    <scope>NUCLEOTIDE SEQUENCE [LARGE SCALE GENOMIC DNA]</scope>
    <source>
        <strain evidence="2 3">CBS 175.51</strain>
    </source>
</reference>
<evidence type="ECO:0000313" key="3">
    <source>
        <dbReference type="Proteomes" id="UP000541558"/>
    </source>
</evidence>
<evidence type="ECO:0000313" key="2">
    <source>
        <dbReference type="EMBL" id="KAF5323034.1"/>
    </source>
</evidence>
<feature type="compositionally biased region" description="Gly residues" evidence="1">
    <location>
        <begin position="89"/>
        <end position="101"/>
    </location>
</feature>
<name>A0A8H5BH13_9AGAR</name>
<organism evidence="2 3">
    <name type="scientific">Ephemerocybe angulata</name>
    <dbReference type="NCBI Taxonomy" id="980116"/>
    <lineage>
        <taxon>Eukaryota</taxon>
        <taxon>Fungi</taxon>
        <taxon>Dikarya</taxon>
        <taxon>Basidiomycota</taxon>
        <taxon>Agaricomycotina</taxon>
        <taxon>Agaricomycetes</taxon>
        <taxon>Agaricomycetidae</taxon>
        <taxon>Agaricales</taxon>
        <taxon>Agaricineae</taxon>
        <taxon>Psathyrellaceae</taxon>
        <taxon>Ephemerocybe</taxon>
    </lineage>
</organism>
<sequence length="480" mass="52391">MPSDSPSSSPSSSSISKTPASTSAPVKALRLVPREELHSTSPRRFFIMTVPLSFRAGRRDRIPPPFVIGIVDDNGYRGRGLTGSPPARDGGGAESRDGGGATAVNLRSWRHDTFLRSTGMLREPAGAGGGAGVAFAVGFGLAYISFHCRAFPLPPNKRKRRISGLVAPELEEEDWWTKVMAKRVVKFNASSTDRGYASHPPRRPPCTLPTMITTRDVANRTSAAARATGREIESRVGKPESISRSAVFPSNGPLLYEATRHSSNTTVCLNPYHIQHHTHPAKRYSRICAISCWSLLSPSPSQSPASPTRCSSIIKRRALSRLPHRTTSTRPARLPPQQQSLREPHLRFRRLASLHLHLHHRVSLSAQAHHDGRASPEGTAGYKHKQYDVSQPSQAEISERLRLSYFSKYPEPPSTTPDAPIFVTSSLVPLSKSKHYLNALSIKSYDPDVSCLAHPSPLCCCTSTARDGLLLQHTDPGVVG</sequence>
<feature type="region of interest" description="Disordered" evidence="1">
    <location>
        <begin position="1"/>
        <end position="27"/>
    </location>
</feature>
<dbReference type="EMBL" id="JAACJK010000167">
    <property type="protein sequence ID" value="KAF5323034.1"/>
    <property type="molecule type" value="Genomic_DNA"/>
</dbReference>
<dbReference type="Proteomes" id="UP000541558">
    <property type="component" value="Unassembled WGS sequence"/>
</dbReference>
<dbReference type="AlphaFoldDB" id="A0A8H5BH13"/>
<feature type="region of interest" description="Disordered" evidence="1">
    <location>
        <begin position="318"/>
        <end position="344"/>
    </location>
</feature>
<keyword evidence="3" id="KW-1185">Reference proteome</keyword>
<comment type="caution">
    <text evidence="2">The sequence shown here is derived from an EMBL/GenBank/DDBJ whole genome shotgun (WGS) entry which is preliminary data.</text>
</comment>
<proteinExistence type="predicted"/>
<feature type="region of interest" description="Disordered" evidence="1">
    <location>
        <begin position="78"/>
        <end position="101"/>
    </location>
</feature>
<feature type="compositionally biased region" description="Low complexity" evidence="1">
    <location>
        <begin position="1"/>
        <end position="25"/>
    </location>
</feature>
<evidence type="ECO:0000256" key="1">
    <source>
        <dbReference type="SAM" id="MobiDB-lite"/>
    </source>
</evidence>
<gene>
    <name evidence="2" type="ORF">D9611_009394</name>
</gene>